<keyword evidence="2" id="KW-1185">Reference proteome</keyword>
<reference evidence="1" key="1">
    <citation type="submission" date="2023-04" db="EMBL/GenBank/DDBJ databases">
        <title>A chromosome-level genome assembly of the parasitoid wasp Eretmocerus hayati.</title>
        <authorList>
            <person name="Zhong Y."/>
            <person name="Liu S."/>
            <person name="Liu Y."/>
        </authorList>
    </citation>
    <scope>NUCLEOTIDE SEQUENCE</scope>
    <source>
        <strain evidence="1">ZJU_SS_LIU_2023</strain>
    </source>
</reference>
<dbReference type="Proteomes" id="UP001239111">
    <property type="component" value="Chromosome 1"/>
</dbReference>
<gene>
    <name evidence="1" type="ORF">QAD02_021037</name>
</gene>
<dbReference type="EMBL" id="CM056741">
    <property type="protein sequence ID" value="KAJ8685244.1"/>
    <property type="molecule type" value="Genomic_DNA"/>
</dbReference>
<name>A0ACC2PPK6_9HYME</name>
<sequence>MPEVANFIWKIANLLPLDSVDTNDLSIEWNLLRVDNDVTYSLEPEQRFDCYWYEIFCLKSENIPRYPDITHVVKAAFTLVHGCDDKERGNSKSGEILTIDKTKTSERTLNAKLAIAEGLKQCNMESWKVPMSCDLLLRARKAHSIYVLRRGQEKEDADEKAKNRKIDYAMQEEHELALK</sequence>
<evidence type="ECO:0000313" key="1">
    <source>
        <dbReference type="EMBL" id="KAJ8685244.1"/>
    </source>
</evidence>
<organism evidence="1 2">
    <name type="scientific">Eretmocerus hayati</name>
    <dbReference type="NCBI Taxonomy" id="131215"/>
    <lineage>
        <taxon>Eukaryota</taxon>
        <taxon>Metazoa</taxon>
        <taxon>Ecdysozoa</taxon>
        <taxon>Arthropoda</taxon>
        <taxon>Hexapoda</taxon>
        <taxon>Insecta</taxon>
        <taxon>Pterygota</taxon>
        <taxon>Neoptera</taxon>
        <taxon>Endopterygota</taxon>
        <taxon>Hymenoptera</taxon>
        <taxon>Apocrita</taxon>
        <taxon>Proctotrupomorpha</taxon>
        <taxon>Chalcidoidea</taxon>
        <taxon>Aphelinidae</taxon>
        <taxon>Aphelininae</taxon>
        <taxon>Eretmocerus</taxon>
    </lineage>
</organism>
<accession>A0ACC2PPK6</accession>
<comment type="caution">
    <text evidence="1">The sequence shown here is derived from an EMBL/GenBank/DDBJ whole genome shotgun (WGS) entry which is preliminary data.</text>
</comment>
<evidence type="ECO:0000313" key="2">
    <source>
        <dbReference type="Proteomes" id="UP001239111"/>
    </source>
</evidence>
<proteinExistence type="predicted"/>
<protein>
    <submittedName>
        <fullName evidence="1">Uncharacterized protein</fullName>
    </submittedName>
</protein>